<dbReference type="InterPro" id="IPR027417">
    <property type="entry name" value="P-loop_NTPase"/>
</dbReference>
<evidence type="ECO:0000256" key="2">
    <source>
        <dbReference type="ARBA" id="ARBA00022490"/>
    </source>
</evidence>
<dbReference type="PANTHER" id="PTHR23074">
    <property type="entry name" value="AAA DOMAIN-CONTAINING"/>
    <property type="match status" value="1"/>
</dbReference>
<dbReference type="EMBL" id="CARXXK010000004">
    <property type="protein sequence ID" value="CAI6365498.1"/>
    <property type="molecule type" value="Genomic_DNA"/>
</dbReference>
<keyword evidence="5 8" id="KW-0067">ATP-binding</keyword>
<dbReference type="Pfam" id="PF17862">
    <property type="entry name" value="AAA_lid_3"/>
    <property type="match status" value="1"/>
</dbReference>
<dbReference type="InterPro" id="IPR041569">
    <property type="entry name" value="AAA_lid_3"/>
</dbReference>
<dbReference type="InterPro" id="IPR018289">
    <property type="entry name" value="MULE_transposase_dom"/>
</dbReference>
<feature type="domain" description="AAA+ ATPase" evidence="9">
    <location>
        <begin position="335"/>
        <end position="468"/>
    </location>
</feature>
<evidence type="ECO:0000256" key="7">
    <source>
        <dbReference type="ARBA" id="ARBA00023235"/>
    </source>
</evidence>
<dbReference type="SUPFAM" id="SSF52540">
    <property type="entry name" value="P-loop containing nucleoside triphosphate hydrolases"/>
    <property type="match status" value="1"/>
</dbReference>
<organism evidence="10 11">
    <name type="scientific">Macrosiphum euphorbiae</name>
    <name type="common">potato aphid</name>
    <dbReference type="NCBI Taxonomy" id="13131"/>
    <lineage>
        <taxon>Eukaryota</taxon>
        <taxon>Metazoa</taxon>
        <taxon>Ecdysozoa</taxon>
        <taxon>Arthropoda</taxon>
        <taxon>Hexapoda</taxon>
        <taxon>Insecta</taxon>
        <taxon>Pterygota</taxon>
        <taxon>Neoptera</taxon>
        <taxon>Paraneoptera</taxon>
        <taxon>Hemiptera</taxon>
        <taxon>Sternorrhyncha</taxon>
        <taxon>Aphidomorpha</taxon>
        <taxon>Aphidoidea</taxon>
        <taxon>Aphididae</taxon>
        <taxon>Macrosiphini</taxon>
        <taxon>Macrosiphum</taxon>
    </lineage>
</organism>
<dbReference type="PROSITE" id="PS00674">
    <property type="entry name" value="AAA"/>
    <property type="match status" value="1"/>
</dbReference>
<dbReference type="InterPro" id="IPR050304">
    <property type="entry name" value="MT-severing_AAA_ATPase"/>
</dbReference>
<dbReference type="SMART" id="SM00667">
    <property type="entry name" value="LisH"/>
    <property type="match status" value="1"/>
</dbReference>
<evidence type="ECO:0000313" key="11">
    <source>
        <dbReference type="Proteomes" id="UP001160148"/>
    </source>
</evidence>
<dbReference type="InterPro" id="IPR003960">
    <property type="entry name" value="ATPase_AAA_CS"/>
</dbReference>
<keyword evidence="11" id="KW-1185">Reference proteome</keyword>
<keyword evidence="7" id="KW-0413">Isomerase</keyword>
<gene>
    <name evidence="10" type="ORF">MEUPH1_LOCUS20202</name>
</gene>
<evidence type="ECO:0000256" key="3">
    <source>
        <dbReference type="ARBA" id="ARBA00022701"/>
    </source>
</evidence>
<reference evidence="10 11" key="1">
    <citation type="submission" date="2023-01" db="EMBL/GenBank/DDBJ databases">
        <authorList>
            <person name="Whitehead M."/>
        </authorList>
    </citation>
    <scope>NUCLEOTIDE SEQUENCE [LARGE SCALE GENOMIC DNA]</scope>
</reference>
<dbReference type="Pfam" id="PF10551">
    <property type="entry name" value="MULE"/>
    <property type="match status" value="1"/>
</dbReference>
<dbReference type="InterPro" id="IPR003593">
    <property type="entry name" value="AAA+_ATPase"/>
</dbReference>
<dbReference type="InterPro" id="IPR003959">
    <property type="entry name" value="ATPase_AAA_core"/>
</dbReference>
<dbReference type="AlphaFoldDB" id="A0AAV0XBB8"/>
<dbReference type="GO" id="GO:0005874">
    <property type="term" value="C:microtubule"/>
    <property type="evidence" value="ECO:0007669"/>
    <property type="project" value="UniProtKB-KW"/>
</dbReference>
<evidence type="ECO:0000259" key="9">
    <source>
        <dbReference type="SMART" id="SM00382"/>
    </source>
</evidence>
<comment type="subcellular location">
    <subcellularLocation>
        <location evidence="1">Cytoplasm</location>
        <location evidence="1">Cytoskeleton</location>
        <location evidence="1">Spindle pole</location>
    </subcellularLocation>
</comment>
<keyword evidence="3" id="KW-0493">Microtubule</keyword>
<dbReference type="FunFam" id="3.40.50.300:FF:002850">
    <property type="entry name" value="Katanin p60 ATPase-containing subunit A-like 2"/>
    <property type="match status" value="1"/>
</dbReference>
<dbReference type="GO" id="GO:0005524">
    <property type="term" value="F:ATP binding"/>
    <property type="evidence" value="ECO:0007669"/>
    <property type="project" value="UniProtKB-KW"/>
</dbReference>
<evidence type="ECO:0000256" key="1">
    <source>
        <dbReference type="ARBA" id="ARBA00004647"/>
    </source>
</evidence>
<dbReference type="Proteomes" id="UP001160148">
    <property type="component" value="Unassembled WGS sequence"/>
</dbReference>
<keyword evidence="2" id="KW-0963">Cytoplasm</keyword>
<name>A0AAV0XBB8_9HEMI</name>
<dbReference type="Gene3D" id="1.10.8.60">
    <property type="match status" value="1"/>
</dbReference>
<evidence type="ECO:0000313" key="10">
    <source>
        <dbReference type="EMBL" id="CAI6365498.1"/>
    </source>
</evidence>
<evidence type="ECO:0000256" key="5">
    <source>
        <dbReference type="ARBA" id="ARBA00022840"/>
    </source>
</evidence>
<comment type="similarity">
    <text evidence="8">Belongs to the AAA ATPase family.</text>
</comment>
<dbReference type="Gene3D" id="3.40.50.300">
    <property type="entry name" value="P-loop containing nucleotide triphosphate hydrolases"/>
    <property type="match status" value="1"/>
</dbReference>
<dbReference type="PANTHER" id="PTHR23074:SF78">
    <property type="entry name" value="KATANIN P60 ATPASE-CONTAINING SUBUNIT A-LIKE 2"/>
    <property type="match status" value="1"/>
</dbReference>
<evidence type="ECO:0000256" key="8">
    <source>
        <dbReference type="RuleBase" id="RU003651"/>
    </source>
</evidence>
<sequence length="576" mass="66567">MKEPNHISDLNDLPVDTLSGKKFLIKTVKRNDDYIMIFTTIENCNYLKNSQFWILDGTFKSCPKLIKQFYVVHGSISRDGNEMVFPLVFALMTGKDEDLYNMLFSNLNKFSEEMNLFKENNSLEIITDFEQAAINAINNEKKKKQERKKSILYLIENFLRFEGYIKTASTLVEEACLNTSHHVVCDNIDLDTILIEYENYYFLRYQKRPQISKSLDITKSEIHTTKNKTKTLKKSNINQHSQDIQSIEPTFFTVIPINNFSESLEEEYCLPSIDLSYWKDEWRVYAETISKEILVTNPNVKWSDIKGLSTPKKLLDEAIVLPTKYPDLFTGLCTPWTAMLFYGPPGTGKTLLAKAVATECKTTFFNITPSTLVAKWRGDSEKLIKVMFEMAEQMSPSTIFIDELDTIASKRIDHEASRRLTSEILIHMDGLLRSEKRIFLLATSNHPWELDPAIFRRLEKRIFVDLPDVQARKDMFAYYLSEMLQKHKYIKCDIDSDSLAQETNGYSGSDIRLVCKETAMQAMRSIFQVLEKKPGNNINFTITTKEVINAISKTKPSTSEADNNKYKIWQSQYASC</sequence>
<accession>A0AAV0XBB8</accession>
<dbReference type="SMART" id="SM00382">
    <property type="entry name" value="AAA"/>
    <property type="match status" value="1"/>
</dbReference>
<dbReference type="GO" id="GO:0016853">
    <property type="term" value="F:isomerase activity"/>
    <property type="evidence" value="ECO:0007669"/>
    <property type="project" value="UniProtKB-KW"/>
</dbReference>
<dbReference type="GO" id="GO:0000922">
    <property type="term" value="C:spindle pole"/>
    <property type="evidence" value="ECO:0007669"/>
    <property type="project" value="UniProtKB-SubCell"/>
</dbReference>
<comment type="caution">
    <text evidence="10">The sequence shown here is derived from an EMBL/GenBank/DDBJ whole genome shotgun (WGS) entry which is preliminary data.</text>
</comment>
<dbReference type="PROSITE" id="PS50896">
    <property type="entry name" value="LISH"/>
    <property type="match status" value="1"/>
</dbReference>
<evidence type="ECO:0000256" key="6">
    <source>
        <dbReference type="ARBA" id="ARBA00023212"/>
    </source>
</evidence>
<keyword evidence="4 8" id="KW-0547">Nucleotide-binding</keyword>
<evidence type="ECO:0000256" key="4">
    <source>
        <dbReference type="ARBA" id="ARBA00022741"/>
    </source>
</evidence>
<proteinExistence type="inferred from homology"/>
<dbReference type="InterPro" id="IPR006594">
    <property type="entry name" value="LisH"/>
</dbReference>
<keyword evidence="6" id="KW-0206">Cytoskeleton</keyword>
<dbReference type="GO" id="GO:0016887">
    <property type="term" value="F:ATP hydrolysis activity"/>
    <property type="evidence" value="ECO:0007669"/>
    <property type="project" value="InterPro"/>
</dbReference>
<protein>
    <recommendedName>
        <fullName evidence="9">AAA+ ATPase domain-containing protein</fullName>
    </recommendedName>
</protein>
<dbReference type="Pfam" id="PF00004">
    <property type="entry name" value="AAA"/>
    <property type="match status" value="1"/>
</dbReference>